<organism evidence="1 2">
    <name type="scientific">Gigaspora margarita</name>
    <dbReference type="NCBI Taxonomy" id="4874"/>
    <lineage>
        <taxon>Eukaryota</taxon>
        <taxon>Fungi</taxon>
        <taxon>Fungi incertae sedis</taxon>
        <taxon>Mucoromycota</taxon>
        <taxon>Glomeromycotina</taxon>
        <taxon>Glomeromycetes</taxon>
        <taxon>Diversisporales</taxon>
        <taxon>Gigasporaceae</taxon>
        <taxon>Gigaspora</taxon>
    </lineage>
</organism>
<proteinExistence type="predicted"/>
<dbReference type="AlphaFoldDB" id="A0A8H4EJ92"/>
<protein>
    <submittedName>
        <fullName evidence="1">Uncharacterized protein</fullName>
    </submittedName>
</protein>
<dbReference type="OrthoDB" id="2416600at2759"/>
<keyword evidence="2" id="KW-1185">Reference proteome</keyword>
<accession>A0A8H4EJ92</accession>
<dbReference type="Proteomes" id="UP000439903">
    <property type="component" value="Unassembled WGS sequence"/>
</dbReference>
<name>A0A8H4EJ92_GIGMA</name>
<comment type="caution">
    <text evidence="1">The sequence shown here is derived from an EMBL/GenBank/DDBJ whole genome shotgun (WGS) entry which is preliminary data.</text>
</comment>
<evidence type="ECO:0000313" key="1">
    <source>
        <dbReference type="EMBL" id="KAF0496181.1"/>
    </source>
</evidence>
<sequence length="135" mass="15458">MKRFKIPIETQEDIIQWANVAKQSCEDLDLDPQDVSLDHLLMIIEWNDAALQQRQVIKANIINYTNAVNNVAIQSDSIFSVMDTHTSPKGQIAEDIIDYLRQTYGPQPNASLGKCYIIRATKNDQFEITECRNVF</sequence>
<dbReference type="EMBL" id="WTPW01000601">
    <property type="protein sequence ID" value="KAF0496181.1"/>
    <property type="molecule type" value="Genomic_DNA"/>
</dbReference>
<gene>
    <name evidence="1" type="ORF">F8M41_021047</name>
</gene>
<reference evidence="1 2" key="1">
    <citation type="journal article" date="2019" name="Environ. Microbiol.">
        <title>At the nexus of three kingdoms: the genome of the mycorrhizal fungus Gigaspora margarita provides insights into plant, endobacterial and fungal interactions.</title>
        <authorList>
            <person name="Venice F."/>
            <person name="Ghignone S."/>
            <person name="Salvioli di Fossalunga A."/>
            <person name="Amselem J."/>
            <person name="Novero M."/>
            <person name="Xianan X."/>
            <person name="Sedzielewska Toro K."/>
            <person name="Morin E."/>
            <person name="Lipzen A."/>
            <person name="Grigoriev I.V."/>
            <person name="Henrissat B."/>
            <person name="Martin F.M."/>
            <person name="Bonfante P."/>
        </authorList>
    </citation>
    <scope>NUCLEOTIDE SEQUENCE [LARGE SCALE GENOMIC DNA]</scope>
    <source>
        <strain evidence="1 2">BEG34</strain>
    </source>
</reference>
<evidence type="ECO:0000313" key="2">
    <source>
        <dbReference type="Proteomes" id="UP000439903"/>
    </source>
</evidence>